<accession>A0A2M9D8I0</accession>
<dbReference type="Pfam" id="PF13279">
    <property type="entry name" value="4HBT_2"/>
    <property type="match status" value="1"/>
</dbReference>
<dbReference type="CDD" id="cd00586">
    <property type="entry name" value="4HBT"/>
    <property type="match status" value="1"/>
</dbReference>
<gene>
    <name evidence="1" type="ORF">CLV85_1224</name>
</gene>
<organism evidence="1 2">
    <name type="scientific">Salinibacterium amurskyense</name>
    <dbReference type="NCBI Taxonomy" id="205941"/>
    <lineage>
        <taxon>Bacteria</taxon>
        <taxon>Bacillati</taxon>
        <taxon>Actinomycetota</taxon>
        <taxon>Actinomycetes</taxon>
        <taxon>Micrococcales</taxon>
        <taxon>Microbacteriaceae</taxon>
        <taxon>Salinibacterium</taxon>
    </lineage>
</organism>
<dbReference type="PANTHER" id="PTHR31793:SF24">
    <property type="entry name" value="LONG-CHAIN ACYL-COA THIOESTERASE FADM"/>
    <property type="match status" value="1"/>
</dbReference>
<sequence length="155" mass="17597">MRLHVPLPLRWSDVDAYQHVNNAEVFRLLEEARIHAFWPAAGEDAPLTAVLDGRPGGPTMTLIARQEIEYLLPIPYLREPVDIEMWIGRVGGASLEVCYEIYTPVNVAPRELYVRASTTLVLVDAANSRPLRISAEQREVFAQYAEEPLQFGKRR</sequence>
<dbReference type="SUPFAM" id="SSF54637">
    <property type="entry name" value="Thioesterase/thiol ester dehydrase-isomerase"/>
    <property type="match status" value="1"/>
</dbReference>
<dbReference type="InterPro" id="IPR050563">
    <property type="entry name" value="4-hydroxybenzoyl-CoA_TE"/>
</dbReference>
<proteinExistence type="predicted"/>
<dbReference type="OrthoDB" id="9799036at2"/>
<keyword evidence="2" id="KW-1185">Reference proteome</keyword>
<keyword evidence="1" id="KW-0378">Hydrolase</keyword>
<dbReference type="Gene3D" id="3.10.129.10">
    <property type="entry name" value="Hotdog Thioesterase"/>
    <property type="match status" value="1"/>
</dbReference>
<dbReference type="RefSeq" id="WP_100388668.1">
    <property type="nucleotide sequence ID" value="NZ_BMZU01000001.1"/>
</dbReference>
<dbReference type="InterPro" id="IPR029069">
    <property type="entry name" value="HotDog_dom_sf"/>
</dbReference>
<evidence type="ECO:0000313" key="2">
    <source>
        <dbReference type="Proteomes" id="UP000231742"/>
    </source>
</evidence>
<evidence type="ECO:0000313" key="1">
    <source>
        <dbReference type="EMBL" id="PJJ82036.1"/>
    </source>
</evidence>
<name>A0A2M9D8I0_9MICO</name>
<comment type="caution">
    <text evidence="1">The sequence shown here is derived from an EMBL/GenBank/DDBJ whole genome shotgun (WGS) entry which is preliminary data.</text>
</comment>
<dbReference type="GO" id="GO:0047617">
    <property type="term" value="F:fatty acyl-CoA hydrolase activity"/>
    <property type="evidence" value="ECO:0007669"/>
    <property type="project" value="TreeGrafter"/>
</dbReference>
<reference evidence="1 2" key="1">
    <citation type="submission" date="2017-11" db="EMBL/GenBank/DDBJ databases">
        <title>Genomic Encyclopedia of Archaeal and Bacterial Type Strains, Phase II (KMG-II): From Individual Species to Whole Genera.</title>
        <authorList>
            <person name="Goeker M."/>
        </authorList>
    </citation>
    <scope>NUCLEOTIDE SEQUENCE [LARGE SCALE GENOMIC DNA]</scope>
    <source>
        <strain evidence="1 2">DSM 16400</strain>
    </source>
</reference>
<protein>
    <submittedName>
        <fullName evidence="1">Acyl-CoA thioester hydrolase</fullName>
    </submittedName>
</protein>
<dbReference type="EMBL" id="PGFH01000001">
    <property type="protein sequence ID" value="PJJ82036.1"/>
    <property type="molecule type" value="Genomic_DNA"/>
</dbReference>
<dbReference type="Proteomes" id="UP000231742">
    <property type="component" value="Unassembled WGS sequence"/>
</dbReference>
<dbReference type="PANTHER" id="PTHR31793">
    <property type="entry name" value="4-HYDROXYBENZOYL-COA THIOESTERASE FAMILY MEMBER"/>
    <property type="match status" value="1"/>
</dbReference>
<dbReference type="AlphaFoldDB" id="A0A2M9D8I0"/>